<evidence type="ECO:0000256" key="1">
    <source>
        <dbReference type="ARBA" id="ARBA00004442"/>
    </source>
</evidence>
<keyword evidence="4" id="KW-1134">Transmembrane beta strand</keyword>
<evidence type="ECO:0000256" key="9">
    <source>
        <dbReference type="ARBA" id="ARBA00023237"/>
    </source>
</evidence>
<comment type="subcellular location">
    <subcellularLocation>
        <location evidence="1 10">Cell outer membrane</location>
    </subcellularLocation>
</comment>
<dbReference type="InterPro" id="IPR050810">
    <property type="entry name" value="Bact_Secretion_Sys_Channel"/>
</dbReference>
<evidence type="ECO:0000259" key="12">
    <source>
        <dbReference type="Pfam" id="PF03958"/>
    </source>
</evidence>
<dbReference type="GO" id="GO:0015627">
    <property type="term" value="C:type II protein secretion system complex"/>
    <property type="evidence" value="ECO:0007669"/>
    <property type="project" value="InterPro"/>
</dbReference>
<keyword evidence="6" id="KW-0732">Signal</keyword>
<accession>A0AAE9ZI12</accession>
<dbReference type="Pfam" id="PF00263">
    <property type="entry name" value="Secretin"/>
    <property type="match status" value="1"/>
</dbReference>
<evidence type="ECO:0000256" key="8">
    <source>
        <dbReference type="ARBA" id="ARBA00023136"/>
    </source>
</evidence>
<evidence type="ECO:0000256" key="7">
    <source>
        <dbReference type="ARBA" id="ARBA00022927"/>
    </source>
</evidence>
<name>A0AAE9ZI12_9PROT</name>
<comment type="similarity">
    <text evidence="2">Belongs to the bacterial secretin family. GSP D subfamily.</text>
</comment>
<dbReference type="NCBIfam" id="TIGR02517">
    <property type="entry name" value="type_II_gspD"/>
    <property type="match status" value="1"/>
</dbReference>
<gene>
    <name evidence="14" type="primary">gspD</name>
    <name evidence="14" type="ORF">PUV54_14970</name>
</gene>
<evidence type="ECO:0000259" key="13">
    <source>
        <dbReference type="Pfam" id="PF21305"/>
    </source>
</evidence>
<sequence>MSKLRNLLLGAGMAAIVLGAGEEAKAQENCGAALNYEEADIRAVIDEIAIRTGRTFLLDPTVQGRVTVKSPPNGGLCADEAWELFQAMLRVNDFVATPAGDGKYRIVPLQEAARAAGQVGEGRGSDFVTQIVRLNYVDAREAAANLAQIVGQNGVVSPVRTGNSIIVVDTADNVARIQQVLRQLDRDSTIFRTISLEHASASDIARLVRDLGAELSEEGNGRPSAFSVVPVDASNSLLIRAEPTLMRRLEMVIAELDRYGEESSDLTVVYLKHASAEELAPLLTEVANNAAPAGQGEVQATRNRATVSFHGPTNAVIINGDANIQRTLQNVIEKLDVRRPQVLVEAIIVEISDTAARALGVQYFLTGDKIPFSATNWSGAPNIFPAAGAALLEGSRFNNVFETTSTVVVDDGVTTNSTTEGLQSQLATQALQSLLGVQGLLVGGGFEFGEGNFFGGILTALKNDSDSNVLSTPSVLTLNNQTARLQVGQEIPITTGEAIGDNFQNAFRTINREQVGVILEVTPQINDGDTVTMEIVQEISSIVGPISSTSTDLITNKREITTTALVDNGEILVIGGLIDDQTEERQEKVPLLGDIPGVGNLFRSSSRERRRQNLMVFIRPTIIRDQATANSATKRKMDYMRARELLRSGQPVSEIERLIDDVTGAAEPQAQPQ</sequence>
<evidence type="ECO:0000313" key="15">
    <source>
        <dbReference type="Proteomes" id="UP001214043"/>
    </source>
</evidence>
<dbReference type="GO" id="GO:0015628">
    <property type="term" value="P:protein secretion by the type II secretion system"/>
    <property type="evidence" value="ECO:0007669"/>
    <property type="project" value="InterPro"/>
</dbReference>
<dbReference type="InterPro" id="IPR013356">
    <property type="entry name" value="T2SS_GspD"/>
</dbReference>
<evidence type="ECO:0000256" key="10">
    <source>
        <dbReference type="RuleBase" id="RU004004"/>
    </source>
</evidence>
<dbReference type="PRINTS" id="PR00811">
    <property type="entry name" value="BCTERIALGSPD"/>
</dbReference>
<dbReference type="EMBL" id="CP118166">
    <property type="protein sequence ID" value="WDI31251.1"/>
    <property type="molecule type" value="Genomic_DNA"/>
</dbReference>
<evidence type="ECO:0000313" key="14">
    <source>
        <dbReference type="EMBL" id="WDI31251.1"/>
    </source>
</evidence>
<feature type="domain" description="GspD-like N0" evidence="13">
    <location>
        <begin position="34"/>
        <end position="106"/>
    </location>
</feature>
<evidence type="ECO:0000259" key="11">
    <source>
        <dbReference type="Pfam" id="PF00263"/>
    </source>
</evidence>
<feature type="domain" description="Type II/III secretion system secretin-like" evidence="11">
    <location>
        <begin position="460"/>
        <end position="624"/>
    </location>
</feature>
<dbReference type="PANTHER" id="PTHR30332">
    <property type="entry name" value="PROBABLE GENERAL SECRETION PATHWAY PROTEIN D"/>
    <property type="match status" value="1"/>
</dbReference>
<keyword evidence="7" id="KW-0653">Protein transport</keyword>
<dbReference type="GO" id="GO:0009279">
    <property type="term" value="C:cell outer membrane"/>
    <property type="evidence" value="ECO:0007669"/>
    <property type="project" value="UniProtKB-SubCell"/>
</dbReference>
<evidence type="ECO:0000256" key="2">
    <source>
        <dbReference type="ARBA" id="ARBA00006980"/>
    </source>
</evidence>
<evidence type="ECO:0000256" key="3">
    <source>
        <dbReference type="ARBA" id="ARBA00022448"/>
    </source>
</evidence>
<evidence type="ECO:0000256" key="5">
    <source>
        <dbReference type="ARBA" id="ARBA00022692"/>
    </source>
</evidence>
<dbReference type="Pfam" id="PF21305">
    <property type="entry name" value="type_II_gspD_N0"/>
    <property type="match status" value="1"/>
</dbReference>
<keyword evidence="15" id="KW-1185">Reference proteome</keyword>
<dbReference type="KEGG" id="hfl:PUV54_14970"/>
<proteinExistence type="inferred from homology"/>
<feature type="domain" description="NolW-like" evidence="12">
    <location>
        <begin position="129"/>
        <end position="187"/>
    </location>
</feature>
<dbReference type="InterPro" id="IPR004846">
    <property type="entry name" value="T2SS/T3SS_dom"/>
</dbReference>
<feature type="domain" description="NolW-like" evidence="12">
    <location>
        <begin position="268"/>
        <end position="341"/>
    </location>
</feature>
<protein>
    <submittedName>
        <fullName evidence="14">Type II secretion system secretin GspD</fullName>
    </submittedName>
</protein>
<feature type="domain" description="NolW-like" evidence="12">
    <location>
        <begin position="192"/>
        <end position="258"/>
    </location>
</feature>
<organism evidence="14 15">
    <name type="scientific">Hyphococcus flavus</name>
    <dbReference type="NCBI Taxonomy" id="1866326"/>
    <lineage>
        <taxon>Bacteria</taxon>
        <taxon>Pseudomonadati</taxon>
        <taxon>Pseudomonadota</taxon>
        <taxon>Alphaproteobacteria</taxon>
        <taxon>Parvularculales</taxon>
        <taxon>Parvularculaceae</taxon>
        <taxon>Hyphococcus</taxon>
    </lineage>
</organism>
<evidence type="ECO:0000256" key="6">
    <source>
        <dbReference type="ARBA" id="ARBA00022729"/>
    </source>
</evidence>
<dbReference type="InterPro" id="IPR005644">
    <property type="entry name" value="NolW-like"/>
</dbReference>
<dbReference type="InterPro" id="IPR038591">
    <property type="entry name" value="NolW-like_sf"/>
</dbReference>
<keyword evidence="3 10" id="KW-0813">Transport</keyword>
<dbReference type="RefSeq" id="WP_274493098.1">
    <property type="nucleotide sequence ID" value="NZ_CP118166.1"/>
</dbReference>
<reference evidence="14" key="1">
    <citation type="submission" date="2023-02" db="EMBL/GenBank/DDBJ databases">
        <title>Genome sequence of Hyphococcus flavus.</title>
        <authorList>
            <person name="Rong J.-C."/>
            <person name="Zhao Q."/>
            <person name="Yi M."/>
            <person name="Wu J.-Y."/>
        </authorList>
    </citation>
    <scope>NUCLEOTIDE SEQUENCE</scope>
    <source>
        <strain evidence="14">MCCC 1K03223</strain>
    </source>
</reference>
<dbReference type="InterPro" id="IPR001775">
    <property type="entry name" value="GspD/PilQ"/>
</dbReference>
<dbReference type="InterPro" id="IPR049371">
    <property type="entry name" value="GspD-like_N0"/>
</dbReference>
<dbReference type="PRINTS" id="PR01032">
    <property type="entry name" value="PHAGEIV"/>
</dbReference>
<dbReference type="Proteomes" id="UP001214043">
    <property type="component" value="Chromosome"/>
</dbReference>
<keyword evidence="9" id="KW-0998">Cell outer membrane</keyword>
<dbReference type="PANTHER" id="PTHR30332:SF24">
    <property type="entry name" value="SECRETIN GSPD-RELATED"/>
    <property type="match status" value="1"/>
</dbReference>
<dbReference type="Gene3D" id="3.30.1370.120">
    <property type="match status" value="3"/>
</dbReference>
<keyword evidence="5" id="KW-0812">Transmembrane</keyword>
<dbReference type="AlphaFoldDB" id="A0AAE9ZI12"/>
<dbReference type="Pfam" id="PF03958">
    <property type="entry name" value="Secretin_N"/>
    <property type="match status" value="3"/>
</dbReference>
<keyword evidence="8" id="KW-0472">Membrane</keyword>
<evidence type="ECO:0000256" key="4">
    <source>
        <dbReference type="ARBA" id="ARBA00022452"/>
    </source>
</evidence>